<feature type="compositionally biased region" description="Low complexity" evidence="1">
    <location>
        <begin position="335"/>
        <end position="347"/>
    </location>
</feature>
<feature type="non-terminal residue" evidence="3">
    <location>
        <position position="715"/>
    </location>
</feature>
<evidence type="ECO:0000313" key="4">
    <source>
        <dbReference type="Proteomes" id="UP001189429"/>
    </source>
</evidence>
<sequence length="715" mass="76428">MATLTGGPSARKGGAMLGDEHDYRFNDIGTEVLDNGNARRHGPRVAPLFLRHRGLSPSGAMPGDVSLALSAPRAEAALPSSPDQFNQFMLMAFAGNDDASVMGVMDMQAELQEAIEAHDARPFAADETEDTMVDNCVQDPLGLSHCFLLHAGEKLPLSLWGLGLAVHSGDEQRFGLSPKVGECPTEQKAAALRGAHVPVVTAASGLTSAAPGSGLAPASEEPDLAIPHLSAETPTGSRGLDHGDHGFQDVDQLLAVASPQGHLDVDDAVAEDSGSDGNDSGLEGTAKLLEGKDVTGAKKRRRHHDELAKVLRAEMAHQGTLPLTPGELAGESTAPSSTQTPQTRPRSAAGVRGPGSEIQIQDQHGSVFDSPGDDEVVAAPPAPLEPSAPAGQPPALSRGMSSQEESLPNGARVRLQNIRSSPQLNGVAATVIRFDRIDGHYVVELEEAEGRPQKQVQVPRAKLKAVLETPRGRLPNQAMHLGIPSSIDHTDQEILTPHSKQTLLTAMSLRTEESKTLGFRLGYWSNSPVLAAMKGYSRLVVACPCCMIVLYIVLVCLTIVVFWRPFELEMDFSAFISADGDASRQRHAYLAALDEKKAPTSSRRLHEVGEASSLSDVDDGELGVGRRLFAKRVVKRQLTVVYSAKDGRAFEEKVLRDIHSLETRLRAELADVCSMSVHSSSMDNVAKCNPGITFDMFAWPTQTQLGAYSTRGNFE</sequence>
<proteinExistence type="predicted"/>
<feature type="compositionally biased region" description="Basic and acidic residues" evidence="1">
    <location>
        <begin position="304"/>
        <end position="315"/>
    </location>
</feature>
<accession>A0ABN9VDU9</accession>
<protein>
    <submittedName>
        <fullName evidence="3">Uncharacterized protein</fullName>
    </submittedName>
</protein>
<evidence type="ECO:0000256" key="1">
    <source>
        <dbReference type="SAM" id="MobiDB-lite"/>
    </source>
</evidence>
<feature type="transmembrane region" description="Helical" evidence="2">
    <location>
        <begin position="539"/>
        <end position="563"/>
    </location>
</feature>
<keyword evidence="4" id="KW-1185">Reference proteome</keyword>
<evidence type="ECO:0000313" key="3">
    <source>
        <dbReference type="EMBL" id="CAK0870292.1"/>
    </source>
</evidence>
<organism evidence="3 4">
    <name type="scientific">Prorocentrum cordatum</name>
    <dbReference type="NCBI Taxonomy" id="2364126"/>
    <lineage>
        <taxon>Eukaryota</taxon>
        <taxon>Sar</taxon>
        <taxon>Alveolata</taxon>
        <taxon>Dinophyceae</taxon>
        <taxon>Prorocentrales</taxon>
        <taxon>Prorocentraceae</taxon>
        <taxon>Prorocentrum</taxon>
    </lineage>
</organism>
<name>A0ABN9VDU9_9DINO</name>
<feature type="region of interest" description="Disordered" evidence="1">
    <location>
        <begin position="267"/>
        <end position="409"/>
    </location>
</feature>
<dbReference type="Proteomes" id="UP001189429">
    <property type="component" value="Unassembled WGS sequence"/>
</dbReference>
<comment type="caution">
    <text evidence="3">The sequence shown here is derived from an EMBL/GenBank/DDBJ whole genome shotgun (WGS) entry which is preliminary data.</text>
</comment>
<keyword evidence="2" id="KW-1133">Transmembrane helix</keyword>
<keyword evidence="2" id="KW-0812">Transmembrane</keyword>
<gene>
    <name evidence="3" type="ORF">PCOR1329_LOCUS56435</name>
</gene>
<evidence type="ECO:0000256" key="2">
    <source>
        <dbReference type="SAM" id="Phobius"/>
    </source>
</evidence>
<reference evidence="3" key="1">
    <citation type="submission" date="2023-10" db="EMBL/GenBank/DDBJ databases">
        <authorList>
            <person name="Chen Y."/>
            <person name="Shah S."/>
            <person name="Dougan E. K."/>
            <person name="Thang M."/>
            <person name="Chan C."/>
        </authorList>
    </citation>
    <scope>NUCLEOTIDE SEQUENCE [LARGE SCALE GENOMIC DNA]</scope>
</reference>
<keyword evidence="2" id="KW-0472">Membrane</keyword>
<dbReference type="EMBL" id="CAUYUJ010016948">
    <property type="protein sequence ID" value="CAK0870292.1"/>
    <property type="molecule type" value="Genomic_DNA"/>
</dbReference>